<dbReference type="GO" id="GO:0016020">
    <property type="term" value="C:membrane"/>
    <property type="evidence" value="ECO:0007669"/>
    <property type="project" value="UniProtKB-SubCell"/>
</dbReference>
<accession>A0A0W0F867</accession>
<evidence type="ECO:0000256" key="5">
    <source>
        <dbReference type="ARBA" id="ARBA00022617"/>
    </source>
</evidence>
<keyword evidence="9 15" id="KW-0560">Oxidoreductase</keyword>
<evidence type="ECO:0000256" key="9">
    <source>
        <dbReference type="ARBA" id="ARBA00023002"/>
    </source>
</evidence>
<evidence type="ECO:0000256" key="12">
    <source>
        <dbReference type="ARBA" id="ARBA00023136"/>
    </source>
</evidence>
<comment type="similarity">
    <text evidence="4 15">Belongs to the cytochrome P450 family.</text>
</comment>
<dbReference type="GO" id="GO:0020037">
    <property type="term" value="F:heme binding"/>
    <property type="evidence" value="ECO:0007669"/>
    <property type="project" value="InterPro"/>
</dbReference>
<dbReference type="Gene3D" id="1.10.630.10">
    <property type="entry name" value="Cytochrome P450"/>
    <property type="match status" value="1"/>
</dbReference>
<evidence type="ECO:0000256" key="14">
    <source>
        <dbReference type="PIRSR" id="PIRSR602401-1"/>
    </source>
</evidence>
<evidence type="ECO:0000256" key="10">
    <source>
        <dbReference type="ARBA" id="ARBA00023004"/>
    </source>
</evidence>
<dbReference type="EMBL" id="LATX01002217">
    <property type="protein sequence ID" value="KTB32525.1"/>
    <property type="molecule type" value="Genomic_DNA"/>
</dbReference>
<dbReference type="Proteomes" id="UP000054988">
    <property type="component" value="Unassembled WGS sequence"/>
</dbReference>
<keyword evidence="5 14" id="KW-0349">Heme</keyword>
<dbReference type="InterPro" id="IPR017972">
    <property type="entry name" value="Cyt_P450_CS"/>
</dbReference>
<evidence type="ECO:0000256" key="13">
    <source>
        <dbReference type="ARBA" id="ARBA00023180"/>
    </source>
</evidence>
<evidence type="ECO:0000256" key="6">
    <source>
        <dbReference type="ARBA" id="ARBA00022692"/>
    </source>
</evidence>
<dbReference type="AlphaFoldDB" id="A0A0W0F867"/>
<name>A0A0W0F867_MONRR</name>
<dbReference type="Pfam" id="PF00067">
    <property type="entry name" value="p450"/>
    <property type="match status" value="1"/>
</dbReference>
<proteinExistence type="inferred from homology"/>
<evidence type="ECO:0000256" key="16">
    <source>
        <dbReference type="SAM" id="Phobius"/>
    </source>
</evidence>
<evidence type="ECO:0000256" key="4">
    <source>
        <dbReference type="ARBA" id="ARBA00010617"/>
    </source>
</evidence>
<organism evidence="17 18">
    <name type="scientific">Moniliophthora roreri</name>
    <name type="common">Frosty pod rot fungus</name>
    <name type="synonym">Monilia roreri</name>
    <dbReference type="NCBI Taxonomy" id="221103"/>
    <lineage>
        <taxon>Eukaryota</taxon>
        <taxon>Fungi</taxon>
        <taxon>Dikarya</taxon>
        <taxon>Basidiomycota</taxon>
        <taxon>Agaricomycotina</taxon>
        <taxon>Agaricomycetes</taxon>
        <taxon>Agaricomycetidae</taxon>
        <taxon>Agaricales</taxon>
        <taxon>Marasmiineae</taxon>
        <taxon>Marasmiaceae</taxon>
        <taxon>Moniliophthora</taxon>
    </lineage>
</organism>
<comment type="caution">
    <text evidence="17">The sequence shown here is derived from an EMBL/GenBank/DDBJ whole genome shotgun (WGS) entry which is preliminary data.</text>
</comment>
<keyword evidence="11 15" id="KW-0503">Monooxygenase</keyword>
<comment type="cofactor">
    <cofactor evidence="1 14">
        <name>heme</name>
        <dbReference type="ChEBI" id="CHEBI:30413"/>
    </cofactor>
</comment>
<dbReference type="PANTHER" id="PTHR46300:SF2">
    <property type="entry name" value="CYTOCHROME P450 MONOOXYGENASE ALNH-RELATED"/>
    <property type="match status" value="1"/>
</dbReference>
<keyword evidence="6 16" id="KW-0812">Transmembrane</keyword>
<feature type="transmembrane region" description="Helical" evidence="16">
    <location>
        <begin position="12"/>
        <end position="29"/>
    </location>
</feature>
<keyword evidence="7 14" id="KW-0479">Metal-binding</keyword>
<dbReference type="GO" id="GO:0004497">
    <property type="term" value="F:monooxygenase activity"/>
    <property type="evidence" value="ECO:0007669"/>
    <property type="project" value="UniProtKB-KW"/>
</dbReference>
<evidence type="ECO:0000256" key="11">
    <source>
        <dbReference type="ARBA" id="ARBA00023033"/>
    </source>
</evidence>
<dbReference type="eggNOG" id="KOG0156">
    <property type="taxonomic scope" value="Eukaryota"/>
</dbReference>
<evidence type="ECO:0000256" key="7">
    <source>
        <dbReference type="ARBA" id="ARBA00022723"/>
    </source>
</evidence>
<dbReference type="GO" id="GO:0016705">
    <property type="term" value="F:oxidoreductase activity, acting on paired donors, with incorporation or reduction of molecular oxygen"/>
    <property type="evidence" value="ECO:0007669"/>
    <property type="project" value="InterPro"/>
</dbReference>
<comment type="subcellular location">
    <subcellularLocation>
        <location evidence="2">Membrane</location>
        <topology evidence="2">Single-pass membrane protein</topology>
    </subcellularLocation>
</comment>
<keyword evidence="12 16" id="KW-0472">Membrane</keyword>
<reference evidence="17 18" key="1">
    <citation type="submission" date="2015-12" db="EMBL/GenBank/DDBJ databases">
        <title>Draft genome sequence of Moniliophthora roreri, the causal agent of frosty pod rot of cacao.</title>
        <authorList>
            <person name="Aime M.C."/>
            <person name="Diaz-Valderrama J.R."/>
            <person name="Kijpornyongpan T."/>
            <person name="Phillips-Mora W."/>
        </authorList>
    </citation>
    <scope>NUCLEOTIDE SEQUENCE [LARGE SCALE GENOMIC DNA]</scope>
    <source>
        <strain evidence="17 18">MCA 2952</strain>
    </source>
</reference>
<dbReference type="PRINTS" id="PR00385">
    <property type="entry name" value="P450"/>
</dbReference>
<evidence type="ECO:0000256" key="3">
    <source>
        <dbReference type="ARBA" id="ARBA00005179"/>
    </source>
</evidence>
<sequence length="554" mass="63509">MSIQIPWQDNNLSLLVFLFLLAWLIQKTLKIGRREQYLPGGPPTVPILGNLHIFPTENSHVRFTEWAQQYGDIYTLKISSSTVIVISGMEAASELMDKRSAATADRPKLHMVKRVTDNLNMGLCHYSDTWRALRKAAHTILTPAAAENHLPIQRAEAIQVLYDLIQNPDDFFNHIGRYSNSVIMSILFGKRCPHYQTREFTAFLESQQLWNLCMSPTAVPPVDLLPFLDYIPERLAWWKSLASETRQKQRTLYFGLVDECERRMNRGEENGSYMEELLMKEKELGLNREMIGYLGGTLLEGSSESTASVLKYLIMMLVIFPDVQRKAQAEIDRVVGRERMPTLSDIKDLPYIQALIKEIHRFCPIAPVIPHATLTDEEYRGFIIPKGTTILVNTYGIFHNPQHFDNPEIFNPERYLSHEFGIKEGVDSSIFRDRIIFGYGRRVCPGIHLAENSLVNLNTMNLIWAFDFAPLRDAMGNEIPISLDNHEKKGLVAFPLPFQCQINPRNQSVVDIVEREFKEATETFVKFERDLAQDQLSVTVIPEKRRPCFTCASS</sequence>
<dbReference type="InterPro" id="IPR036396">
    <property type="entry name" value="Cyt_P450_sf"/>
</dbReference>
<evidence type="ECO:0000256" key="2">
    <source>
        <dbReference type="ARBA" id="ARBA00004167"/>
    </source>
</evidence>
<dbReference type="CDD" id="cd11065">
    <property type="entry name" value="CYP64-like"/>
    <property type="match status" value="1"/>
</dbReference>
<keyword evidence="8 16" id="KW-1133">Transmembrane helix</keyword>
<keyword evidence="10 14" id="KW-0408">Iron</keyword>
<dbReference type="GO" id="GO:0005506">
    <property type="term" value="F:iron ion binding"/>
    <property type="evidence" value="ECO:0007669"/>
    <property type="project" value="InterPro"/>
</dbReference>
<dbReference type="InterPro" id="IPR050364">
    <property type="entry name" value="Cytochrome_P450_fung"/>
</dbReference>
<evidence type="ECO:0000256" key="15">
    <source>
        <dbReference type="RuleBase" id="RU000461"/>
    </source>
</evidence>
<keyword evidence="13" id="KW-0325">Glycoprotein</keyword>
<feature type="binding site" description="axial binding residue" evidence="14">
    <location>
        <position position="444"/>
    </location>
    <ligand>
        <name>heme</name>
        <dbReference type="ChEBI" id="CHEBI:30413"/>
    </ligand>
    <ligandPart>
        <name>Fe</name>
        <dbReference type="ChEBI" id="CHEBI:18248"/>
    </ligandPart>
</feature>
<comment type="pathway">
    <text evidence="3">Secondary metabolite biosynthesis.</text>
</comment>
<dbReference type="SUPFAM" id="SSF48264">
    <property type="entry name" value="Cytochrome P450"/>
    <property type="match status" value="1"/>
</dbReference>
<evidence type="ECO:0000256" key="1">
    <source>
        <dbReference type="ARBA" id="ARBA00001971"/>
    </source>
</evidence>
<evidence type="ECO:0000313" key="17">
    <source>
        <dbReference type="EMBL" id="KTB32525.1"/>
    </source>
</evidence>
<protein>
    <submittedName>
        <fullName evidence="17">Putative cytochrome P450</fullName>
    </submittedName>
</protein>
<dbReference type="PANTHER" id="PTHR46300">
    <property type="entry name" value="P450, PUTATIVE (EUROFUNG)-RELATED-RELATED"/>
    <property type="match status" value="1"/>
</dbReference>
<dbReference type="PRINTS" id="PR00463">
    <property type="entry name" value="EP450I"/>
</dbReference>
<dbReference type="InterPro" id="IPR001128">
    <property type="entry name" value="Cyt_P450"/>
</dbReference>
<evidence type="ECO:0000256" key="8">
    <source>
        <dbReference type="ARBA" id="ARBA00022989"/>
    </source>
</evidence>
<gene>
    <name evidence="17" type="ORF">WG66_14899</name>
</gene>
<dbReference type="PROSITE" id="PS00086">
    <property type="entry name" value="CYTOCHROME_P450"/>
    <property type="match status" value="1"/>
</dbReference>
<evidence type="ECO:0000313" key="18">
    <source>
        <dbReference type="Proteomes" id="UP000054988"/>
    </source>
</evidence>
<dbReference type="InterPro" id="IPR002401">
    <property type="entry name" value="Cyt_P450_E_grp-I"/>
</dbReference>